<dbReference type="InterPro" id="IPR036812">
    <property type="entry name" value="NAD(P)_OxRdtase_dom_sf"/>
</dbReference>
<protein>
    <recommendedName>
        <fullName evidence="1">NADP-dependent oxidoreductase domain-containing protein</fullName>
    </recommendedName>
</protein>
<dbReference type="PANTHER" id="PTHR42686:SF1">
    <property type="entry name" value="GH17980P-RELATED"/>
    <property type="match status" value="1"/>
</dbReference>
<feature type="domain" description="NADP-dependent oxidoreductase" evidence="1">
    <location>
        <begin position="40"/>
        <end position="218"/>
    </location>
</feature>
<dbReference type="GO" id="GO:0005829">
    <property type="term" value="C:cytosol"/>
    <property type="evidence" value="ECO:0007669"/>
    <property type="project" value="TreeGrafter"/>
</dbReference>
<evidence type="ECO:0000313" key="2">
    <source>
        <dbReference type="EMBL" id="SVB67216.1"/>
    </source>
</evidence>
<dbReference type="GO" id="GO:0016491">
    <property type="term" value="F:oxidoreductase activity"/>
    <property type="evidence" value="ECO:0007669"/>
    <property type="project" value="InterPro"/>
</dbReference>
<proteinExistence type="predicted"/>
<dbReference type="Pfam" id="PF00248">
    <property type="entry name" value="Aldo_ket_red"/>
    <property type="match status" value="1"/>
</dbReference>
<feature type="non-terminal residue" evidence="2">
    <location>
        <position position="218"/>
    </location>
</feature>
<organism evidence="2">
    <name type="scientific">marine metagenome</name>
    <dbReference type="NCBI Taxonomy" id="408172"/>
    <lineage>
        <taxon>unclassified sequences</taxon>
        <taxon>metagenomes</taxon>
        <taxon>ecological metagenomes</taxon>
    </lineage>
</organism>
<evidence type="ECO:0000259" key="1">
    <source>
        <dbReference type="Pfam" id="PF00248"/>
    </source>
</evidence>
<dbReference type="AlphaFoldDB" id="A0A382FVU4"/>
<dbReference type="InterPro" id="IPR020471">
    <property type="entry name" value="AKR"/>
</dbReference>
<sequence>MSPLPLKTLGRTGIQATTLGIGGYLGLLVDDDDPHRAIDAASAAVQRATELGVRYFDTSPAYGGGVAEKHLGAGLASLDPTLRQQLTISTKVGTHPQRPNHYLLDDVRWCYDQSRHLLGDIDIVFVHDPGSDDDVDTIMGPGGAFEFLEGLRELGEIRGIGLGNRTHRWLRRVIDSGRADLILPSYDYHPIRQSVIPLLEHAAAADVGVVNGSPYLGG</sequence>
<dbReference type="InterPro" id="IPR023210">
    <property type="entry name" value="NADP_OxRdtase_dom"/>
</dbReference>
<dbReference type="PANTHER" id="PTHR42686">
    <property type="entry name" value="GH17980P-RELATED"/>
    <property type="match status" value="1"/>
</dbReference>
<gene>
    <name evidence="2" type="ORF">METZ01_LOCUS220070</name>
</gene>
<dbReference type="Gene3D" id="3.20.20.100">
    <property type="entry name" value="NADP-dependent oxidoreductase domain"/>
    <property type="match status" value="1"/>
</dbReference>
<reference evidence="2" key="1">
    <citation type="submission" date="2018-05" db="EMBL/GenBank/DDBJ databases">
        <authorList>
            <person name="Lanie J.A."/>
            <person name="Ng W.-L."/>
            <person name="Kazmierczak K.M."/>
            <person name="Andrzejewski T.M."/>
            <person name="Davidsen T.M."/>
            <person name="Wayne K.J."/>
            <person name="Tettelin H."/>
            <person name="Glass J.I."/>
            <person name="Rusch D."/>
            <person name="Podicherti R."/>
            <person name="Tsui H.-C.T."/>
            <person name="Winkler M.E."/>
        </authorList>
    </citation>
    <scope>NUCLEOTIDE SEQUENCE</scope>
</reference>
<dbReference type="EMBL" id="UINC01052182">
    <property type="protein sequence ID" value="SVB67216.1"/>
    <property type="molecule type" value="Genomic_DNA"/>
</dbReference>
<dbReference type="SUPFAM" id="SSF51430">
    <property type="entry name" value="NAD(P)-linked oxidoreductase"/>
    <property type="match status" value="1"/>
</dbReference>
<accession>A0A382FVU4</accession>
<name>A0A382FVU4_9ZZZZ</name>